<comment type="caution">
    <text evidence="2">The sequence shown here is derived from an EMBL/GenBank/DDBJ whole genome shotgun (WGS) entry which is preliminary data.</text>
</comment>
<dbReference type="InterPro" id="IPR036286">
    <property type="entry name" value="LexA/Signal_pep-like_sf"/>
</dbReference>
<sequence>MSRRPSIRLIGSRLRRLRARKTIALATIGLGLICFAAFVRPTPWLVWNASASAPVGLYRVAAGSPARADLVLARPPKSVADLAAERGYLPRNVPLVKGLAALPGEHVCAFNDAIIIAGEIVARRLTTDSQSRPLPWWSGCRNLSDDEVFLLGSEVNRSFDSRYFGPVPAANIIGRLVPLWTD</sequence>
<keyword evidence="3" id="KW-1185">Reference proteome</keyword>
<evidence type="ECO:0000259" key="1">
    <source>
        <dbReference type="Pfam" id="PF10502"/>
    </source>
</evidence>
<name>A0A2W7BW08_9HYPH</name>
<evidence type="ECO:0000313" key="2">
    <source>
        <dbReference type="EMBL" id="PZV34872.1"/>
    </source>
</evidence>
<dbReference type="CDD" id="cd06530">
    <property type="entry name" value="S26_SPase_I"/>
    <property type="match status" value="1"/>
</dbReference>
<dbReference type="AlphaFoldDB" id="A0A2W7BW08"/>
<accession>A0A2W7BW08</accession>
<evidence type="ECO:0000313" key="3">
    <source>
        <dbReference type="Proteomes" id="UP000248616"/>
    </source>
</evidence>
<dbReference type="EMBL" id="MZXV01000064">
    <property type="protein sequence ID" value="PZV34872.1"/>
    <property type="molecule type" value="Genomic_DNA"/>
</dbReference>
<protein>
    <submittedName>
        <fullName evidence="2">S26 family signal peptidase</fullName>
    </submittedName>
</protein>
<proteinExistence type="predicted"/>
<dbReference type="Pfam" id="PF10502">
    <property type="entry name" value="Peptidase_S26"/>
    <property type="match status" value="1"/>
</dbReference>
<dbReference type="GO" id="GO:0006465">
    <property type="term" value="P:signal peptide processing"/>
    <property type="evidence" value="ECO:0007669"/>
    <property type="project" value="InterPro"/>
</dbReference>
<dbReference type="RefSeq" id="WP_111547711.1">
    <property type="nucleotide sequence ID" value="NZ_MZXV01000064.1"/>
</dbReference>
<dbReference type="GO" id="GO:0004252">
    <property type="term" value="F:serine-type endopeptidase activity"/>
    <property type="evidence" value="ECO:0007669"/>
    <property type="project" value="InterPro"/>
</dbReference>
<dbReference type="Gene3D" id="2.10.109.10">
    <property type="entry name" value="Umud Fragment, subunit A"/>
    <property type="match status" value="1"/>
</dbReference>
<dbReference type="OrthoDB" id="5360818at2"/>
<feature type="domain" description="Peptidase S26" evidence="1">
    <location>
        <begin position="24"/>
        <end position="180"/>
    </location>
</feature>
<gene>
    <name evidence="2" type="ORF">B5V02_30085</name>
</gene>
<organism evidence="2 3">
    <name type="scientific">Mesorhizobium kowhaii</name>
    <dbReference type="NCBI Taxonomy" id="1300272"/>
    <lineage>
        <taxon>Bacteria</taxon>
        <taxon>Pseudomonadati</taxon>
        <taxon>Pseudomonadota</taxon>
        <taxon>Alphaproteobacteria</taxon>
        <taxon>Hyphomicrobiales</taxon>
        <taxon>Phyllobacteriaceae</taxon>
        <taxon>Mesorhizobium</taxon>
    </lineage>
</organism>
<dbReference type="InterPro" id="IPR019533">
    <property type="entry name" value="Peptidase_S26"/>
</dbReference>
<dbReference type="Proteomes" id="UP000248616">
    <property type="component" value="Unassembled WGS sequence"/>
</dbReference>
<reference evidence="3" key="1">
    <citation type="submission" date="2017-03" db="EMBL/GenBank/DDBJ databases">
        <authorList>
            <person name="Safronova V.I."/>
            <person name="Sazanova A.L."/>
            <person name="Chirak E.R."/>
        </authorList>
    </citation>
    <scope>NUCLEOTIDE SEQUENCE [LARGE SCALE GENOMIC DNA]</scope>
    <source>
        <strain evidence="3">Ach-343</strain>
    </source>
</reference>
<dbReference type="SUPFAM" id="SSF51306">
    <property type="entry name" value="LexA/Signal peptidase"/>
    <property type="match status" value="1"/>
</dbReference>